<comment type="caution">
    <text evidence="2">The sequence shown here is derived from an EMBL/GenBank/DDBJ whole genome shotgun (WGS) entry which is preliminary data.</text>
</comment>
<sequence>MDVKRAISIKHKQRKTEPVQKIKKKWYRSYPVKSSPPTSRDRRVPPRPANF</sequence>
<evidence type="ECO:0000256" key="1">
    <source>
        <dbReference type="SAM" id="MobiDB-lite"/>
    </source>
</evidence>
<protein>
    <submittedName>
        <fullName evidence="2">Uncharacterized protein</fullName>
    </submittedName>
</protein>
<dbReference type="GeneID" id="85325884"/>
<gene>
    <name evidence="2" type="ORF">B0T26DRAFT_723128</name>
</gene>
<evidence type="ECO:0000313" key="2">
    <source>
        <dbReference type="EMBL" id="KAK0709807.1"/>
    </source>
</evidence>
<feature type="region of interest" description="Disordered" evidence="1">
    <location>
        <begin position="1"/>
        <end position="51"/>
    </location>
</feature>
<name>A0AA40DQS0_9PEZI</name>
<evidence type="ECO:0000313" key="3">
    <source>
        <dbReference type="Proteomes" id="UP001172101"/>
    </source>
</evidence>
<dbReference type="AlphaFoldDB" id="A0AA40DQS0"/>
<dbReference type="EMBL" id="JAUIRO010000006">
    <property type="protein sequence ID" value="KAK0709807.1"/>
    <property type="molecule type" value="Genomic_DNA"/>
</dbReference>
<dbReference type="RefSeq" id="XP_060293111.1">
    <property type="nucleotide sequence ID" value="XM_060442614.1"/>
</dbReference>
<organism evidence="2 3">
    <name type="scientific">Lasiosphaeria miniovina</name>
    <dbReference type="NCBI Taxonomy" id="1954250"/>
    <lineage>
        <taxon>Eukaryota</taxon>
        <taxon>Fungi</taxon>
        <taxon>Dikarya</taxon>
        <taxon>Ascomycota</taxon>
        <taxon>Pezizomycotina</taxon>
        <taxon>Sordariomycetes</taxon>
        <taxon>Sordariomycetidae</taxon>
        <taxon>Sordariales</taxon>
        <taxon>Lasiosphaeriaceae</taxon>
        <taxon>Lasiosphaeria</taxon>
    </lineage>
</organism>
<proteinExistence type="predicted"/>
<accession>A0AA40DQS0</accession>
<keyword evidence="3" id="KW-1185">Reference proteome</keyword>
<reference evidence="2" key="1">
    <citation type="submission" date="2023-06" db="EMBL/GenBank/DDBJ databases">
        <title>Genome-scale phylogeny and comparative genomics of the fungal order Sordariales.</title>
        <authorList>
            <consortium name="Lawrence Berkeley National Laboratory"/>
            <person name="Hensen N."/>
            <person name="Bonometti L."/>
            <person name="Westerberg I."/>
            <person name="Brannstrom I.O."/>
            <person name="Guillou S."/>
            <person name="Cros-Aarteil S."/>
            <person name="Calhoun S."/>
            <person name="Haridas S."/>
            <person name="Kuo A."/>
            <person name="Mondo S."/>
            <person name="Pangilinan J."/>
            <person name="Riley R."/>
            <person name="LaButti K."/>
            <person name="Andreopoulos B."/>
            <person name="Lipzen A."/>
            <person name="Chen C."/>
            <person name="Yanf M."/>
            <person name="Daum C."/>
            <person name="Ng V."/>
            <person name="Clum A."/>
            <person name="Steindorff A."/>
            <person name="Ohm R."/>
            <person name="Martin F."/>
            <person name="Silar P."/>
            <person name="Natvig D."/>
            <person name="Lalanne C."/>
            <person name="Gautier V."/>
            <person name="Ament-velasquez S.L."/>
            <person name="Kruys A."/>
            <person name="Hutchinson M.I."/>
            <person name="Powell A.J."/>
            <person name="Barry K."/>
            <person name="Miller A.N."/>
            <person name="Grigoriev I.V."/>
            <person name="Debuchy R."/>
            <person name="Gladieux P."/>
            <person name="Thoren M.H."/>
            <person name="Johannesson H."/>
        </authorList>
    </citation>
    <scope>NUCLEOTIDE SEQUENCE</scope>
    <source>
        <strain evidence="2">SMH2392-1A</strain>
    </source>
</reference>
<dbReference type="Proteomes" id="UP001172101">
    <property type="component" value="Unassembled WGS sequence"/>
</dbReference>